<dbReference type="InterPro" id="IPR026854">
    <property type="entry name" value="VPS13_N"/>
</dbReference>
<evidence type="ECO:0000259" key="3">
    <source>
        <dbReference type="Pfam" id="PF12624"/>
    </source>
</evidence>
<accession>A0ABR2HBX9</accession>
<evidence type="ECO:0000313" key="4">
    <source>
        <dbReference type="EMBL" id="KAK8844228.1"/>
    </source>
</evidence>
<proteinExistence type="predicted"/>
<feature type="compositionally biased region" description="Acidic residues" evidence="2">
    <location>
        <begin position="930"/>
        <end position="946"/>
    </location>
</feature>
<name>A0ABR2HBX9_9EUKA</name>
<reference evidence="4 5" key="1">
    <citation type="submission" date="2024-04" db="EMBL/GenBank/DDBJ databases">
        <title>Tritrichomonas musculus Genome.</title>
        <authorList>
            <person name="Alves-Ferreira E."/>
            <person name="Grigg M."/>
            <person name="Lorenzi H."/>
            <person name="Galac M."/>
        </authorList>
    </citation>
    <scope>NUCLEOTIDE SEQUENCE [LARGE SCALE GENOMIC DNA]</scope>
    <source>
        <strain evidence="4 5">EAF2021</strain>
    </source>
</reference>
<evidence type="ECO:0000256" key="2">
    <source>
        <dbReference type="SAM" id="MobiDB-lite"/>
    </source>
</evidence>
<dbReference type="Pfam" id="PF12624">
    <property type="entry name" value="VPS13_N"/>
    <property type="match status" value="1"/>
</dbReference>
<gene>
    <name evidence="4" type="ORF">M9Y10_024436</name>
</gene>
<keyword evidence="1" id="KW-0813">Transport</keyword>
<evidence type="ECO:0000313" key="5">
    <source>
        <dbReference type="Proteomes" id="UP001470230"/>
    </source>
</evidence>
<comment type="caution">
    <text evidence="4">The sequence shown here is derived from an EMBL/GenBank/DDBJ whole genome shotgun (WGS) entry which is preliminary data.</text>
</comment>
<evidence type="ECO:0000256" key="1">
    <source>
        <dbReference type="ARBA" id="ARBA00022448"/>
    </source>
</evidence>
<dbReference type="EMBL" id="JAPFFF010000033">
    <property type="protein sequence ID" value="KAK8844228.1"/>
    <property type="molecule type" value="Genomic_DNA"/>
</dbReference>
<feature type="domain" description="Chorein N-terminal" evidence="3">
    <location>
        <begin position="1"/>
        <end position="399"/>
    </location>
</feature>
<dbReference type="Proteomes" id="UP001470230">
    <property type="component" value="Unassembled WGS sequence"/>
</dbReference>
<feature type="region of interest" description="Disordered" evidence="2">
    <location>
        <begin position="925"/>
        <end position="966"/>
    </location>
</feature>
<sequence>MLEAVLSKWIMHYLKEYLKPLEPGQLELKVLQGSMKIYNLQLLPTALTVRHIPFIIRKGSVKYTNVIFPWNNLKNAACEVLIEDIFLVLQFENEVLLKSDFQADQKSLHTKNESNPMSRDEQIKIFQGLFESIIDNMHVQIKNLHVRIEFPANPKPIIIGLYTPEITFQTVDEQNNVVTTIQHPEFVHKQLLIKDFSIYFDTNQDLMEIKDDKQFQTPAESIQAFAESMIAMMKQDHQYLFNPTDFQSLLIHTKNKTHKITNQILTTIDEISLNLDLPQCRSIIYLNYIWSQFMKRRKYINCMRPKSFKNSIETWQYAHKCSILKNQPHVFKPYLALTILKSRLKYVELFKQAKVSKLSASLLGSPKQKLESLEKKIGQTASIYLREYSEAIYVKEESMKDHPDVTALDVSELKNIFESTELVFSMKQFAASFEINKFNLKLLYEKNSPLISMACGRIYGGMSTLEDGVNMNVHFTEVSVVSFINEMSRNIFQRIHQIDENDENRPDFLVLSSTIPNKEEASSFDCVIAPIKVTLDSETIDSILDFFIFPNQSKLNVDKGKTARFEIGELLQCFRRLCNYKMSIRMSQMSYDFPFKVKNDEIKYLTFEMANIQLYKNLNELVYRNAPQIQMNFTASLNLNAKIDTFTLLKTEDIKSKIDLVLISGKLGVQIDTGIELPTLQVFFPKECLPIVSYAVNSITTLPFVQSSVIANTPPPPILIVGRSKLHFDITLKALEIFLSDEVSENEMKLTIGDLALSSQYYFSSHQHSAILKALRITQYEKSFVEILDKIVFKLDRKNDSSPLTVDAGINGPHVYLDFKSIVWMMNFIDLVKQIFPKDEQIQLNQPIESVDPDKPIELIDPANIAKSIGSSKSDDSSFIVSGSRLRLTKGFAPSSMIITDSILTQSIDDFLQKSSAYEEFTPLIKSIENDNDDDDEEEDEEDYEEFDRSDSSSDDGILVPKEEENDGNMNFNFKVTDVLLEMLDRGDHPINSFFKMKSITLLDFGKTGFKLAFEGFVITRENRNIFKPSNFIVPIYMPEPIDIFIDFAESQIFPGDIMALSYDSPTIFQLMFGGKEPLGKNPITVNIFAKSGCGTFVSEKETIAITNVNNVSVSIEISTILNVDVKVKSCKGFYKEDNYLFVNMKDEFHCHYIGTLDDQNILVEIPNAKLSLKHVFLEWGMGFVPSVPIESNPQPLKIKLTIEPSRFNFLAKETQSDSNKFPFLETSSSNVFSCEPNEEYSRVFSVILGKTNCSAYRDKALDLNLDLDIEGIHINSDIFDHPIFGISRIHFIKNKRLIKSKIPSIEINFPISLLAQFANEASSFIPKDFTPSSSLTTDAFLPNFGVDLEMEMLSIAFYPTPKRALRLEMPSVKFILNSSHYISGVKVDSIKIFTIYHSDKPILVVNLANIQSILTFSEKTDYDLPTITIEDIKKLPQDKTVKHPLECLYFTYKMDLIQINYTHFFAKTLIDSIFKSMIDCRSLPSIPSIPIENFSKLGIKIDCYIQTIQFNFVIINPFASATFTGVKLIYNEKWEASIKNITLVPISNEGEKRTTQRSLITKKNENEDLVSITIQNGEFYAVLSEIDLYVDLNLLFSIIRYLMASPFLKVKPLLAEIKKSKDPNATIQKMDLITFSKTLPFAIILNLKKTDISVPITLEKGNVHELQIHISALVDANSSSLSINLSYLSLNFYDISTKTVFPSILPNFTTHFSIEIEEDSSLSFKANILDINLVFSAGDIYLLILLGRSIEKALNSQIYAFEETNFDIFQLRISSIELISAKMTFILCKDTRSSQVIPIFRCVIPPIMFKVKKTSSNRITKSPVIIDVEPYLEYFNVVTGNYDLIIEPISMHIYAYIIDEQMKFGADVLSNININFPLNAIMNIKDLFAEITESLANKQSLNYEDLPSMWLSNKLGSIVLFTVGKDKCSLEHDMLIPLYDIPIDAPISFSIDNKNYSIESNSFNYPTYLSRSILAVKKPYKGGMMISFERTYQIENNLSFALDLYASENPNKEFTLISTIKPHERQPLLFKEETYVIFTKQGESTNAKHNAMKLYLLDKSLSVFPINYENNKSVQCIKSVYNDTNIAARIIAISSQYLIFNLLPSTLYFKTDNNKVTAIKRGETTDFHDIENDTFTTYLSLDDKLFLVKKSHAKIDYKNTNTINIFNPELTAKQKCMIEFVLDKDIDQTTIILYMPVVIYNISSFILDFEISNLKGKQQKDVIDPKKNYSNLFEVLPKKHHYWCPLSLVNNSSDDSLLITVLATGSSIASSKPFDCLTTGRTTLFLPSAIDKDLFVPLRCNIANKSRTSVVTISPLITLVNNLESNFVLTPIRNIPSEIPENLLLSTVEGKTSICDKFGAPLEFPSKSETTIPYIPLNGTFSISIDGFSTSPSLSLLEPQKTVFKVQNKTNYKLIELQVTDIETGIYVEFNEVVFPTPILINNQLDIPINAFQLVYLTPFEIQPDSTSIFAFDEPFVYPSVTLTFGDKLVYRISLVEDTEKIEMRKKYNNNPVYVQVKHNKYGNRLVIISQKEDEPPEKYKFIFESSIYGIAASLIDLQMRETALIYLSKLDSKFTFNTEYLAVSVSLKSLQVDDQNPLAPHPTVIYGYSTENCPYLTFNCLCPINTSIFTSFDYFSISTQRIDVDADCSFISDWMNFATTLNIKTIHSIKPKKPAKSNKNSLIAFHYFEVTPALFILRYNRKSSRPPMLGKVPRFMKFIPSIKAGRMILPGIVLSRLTDRIDSIETKLIDDYKTAAFNAILGMLGGAGKILKMLGIASAIASSLNIKMTSDMTSEVSLNSFVKNTSSTEFLNLANPLVEAEAEFDTLKMSEFDNRFDDDELSSCFSYEALSSLMKKITDNSMNPSPLIQFTMPKFQAINEEGLKLMHSNIDKENVEKKLIELQKAKNEAIQQAGLQLKIMPGIGYGRGIAGVLTKELNDPLSKIEPMSYCIRIRETRPYAGAKISSFNPAIALAQKIIFKNGGLNEKAKEISVSVNGDKKIFIILTENTLYVFSDDLKEVIQSVKYSDIQKVFADHDANLVTLMLKNGKSVAIIIESKISVNFLLSILRMNHRFGESLLL</sequence>
<organism evidence="4 5">
    <name type="scientific">Tritrichomonas musculus</name>
    <dbReference type="NCBI Taxonomy" id="1915356"/>
    <lineage>
        <taxon>Eukaryota</taxon>
        <taxon>Metamonada</taxon>
        <taxon>Parabasalia</taxon>
        <taxon>Tritrichomonadida</taxon>
        <taxon>Tritrichomonadidae</taxon>
        <taxon>Tritrichomonas</taxon>
    </lineage>
</organism>
<keyword evidence="5" id="KW-1185">Reference proteome</keyword>
<protein>
    <recommendedName>
        <fullName evidence="3">Chorein N-terminal domain-containing protein</fullName>
    </recommendedName>
</protein>